<organism evidence="4 5">
    <name type="scientific">Nezara viridula</name>
    <name type="common">Southern green stink bug</name>
    <name type="synonym">Cimex viridulus</name>
    <dbReference type="NCBI Taxonomy" id="85310"/>
    <lineage>
        <taxon>Eukaryota</taxon>
        <taxon>Metazoa</taxon>
        <taxon>Ecdysozoa</taxon>
        <taxon>Arthropoda</taxon>
        <taxon>Hexapoda</taxon>
        <taxon>Insecta</taxon>
        <taxon>Pterygota</taxon>
        <taxon>Neoptera</taxon>
        <taxon>Paraneoptera</taxon>
        <taxon>Hemiptera</taxon>
        <taxon>Heteroptera</taxon>
        <taxon>Panheteroptera</taxon>
        <taxon>Pentatomomorpha</taxon>
        <taxon>Pentatomoidea</taxon>
        <taxon>Pentatomidae</taxon>
        <taxon>Pentatominae</taxon>
        <taxon>Nezara</taxon>
    </lineage>
</organism>
<evidence type="ECO:0000259" key="3">
    <source>
        <dbReference type="Pfam" id="PF00060"/>
    </source>
</evidence>
<dbReference type="AlphaFoldDB" id="A0A9P0EGC7"/>
<dbReference type="Pfam" id="PF00060">
    <property type="entry name" value="Lig_chan"/>
    <property type="match status" value="1"/>
</dbReference>
<evidence type="ECO:0000256" key="2">
    <source>
        <dbReference type="SAM" id="Phobius"/>
    </source>
</evidence>
<dbReference type="GO" id="GO:0015276">
    <property type="term" value="F:ligand-gated monoatomic ion channel activity"/>
    <property type="evidence" value="ECO:0007669"/>
    <property type="project" value="InterPro"/>
</dbReference>
<reference evidence="4" key="1">
    <citation type="submission" date="2022-01" db="EMBL/GenBank/DDBJ databases">
        <authorList>
            <person name="King R."/>
        </authorList>
    </citation>
    <scope>NUCLEOTIDE SEQUENCE</scope>
</reference>
<dbReference type="Gene3D" id="1.10.287.70">
    <property type="match status" value="1"/>
</dbReference>
<feature type="transmembrane region" description="Helical" evidence="2">
    <location>
        <begin position="62"/>
        <end position="81"/>
    </location>
</feature>
<dbReference type="EMBL" id="OV725078">
    <property type="protein sequence ID" value="CAH1393381.1"/>
    <property type="molecule type" value="Genomic_DNA"/>
</dbReference>
<dbReference type="OrthoDB" id="5984008at2759"/>
<evidence type="ECO:0000313" key="4">
    <source>
        <dbReference type="EMBL" id="CAH1393381.1"/>
    </source>
</evidence>
<keyword evidence="2" id="KW-0472">Membrane</keyword>
<feature type="domain" description="Ionotropic glutamate receptor C-terminal" evidence="3">
    <location>
        <begin position="2"/>
        <end position="88"/>
    </location>
</feature>
<comment type="similarity">
    <text evidence="1">Belongs to the glutamate-gated ion channel (TC 1.A.10.1) family.</text>
</comment>
<accession>A0A9P0EGC7</accession>
<keyword evidence="5" id="KW-1185">Reference proteome</keyword>
<name>A0A9P0EGC7_NEZVI</name>
<keyword evidence="2" id="KW-0812">Transmembrane</keyword>
<proteinExistence type="inferred from homology"/>
<sequence>MVWPAVVATFILAGGLVYLFFLAANGWKPHKRKLLYQCVWITTSIFLKQNTSANLKFDRVRFLVIILYLISTYVIGDMYSANLTSMLAKPAKGNRTIVSMV</sequence>
<protein>
    <recommendedName>
        <fullName evidence="3">Ionotropic glutamate receptor C-terminal domain-containing protein</fullName>
    </recommendedName>
</protein>
<evidence type="ECO:0000256" key="1">
    <source>
        <dbReference type="ARBA" id="ARBA00008685"/>
    </source>
</evidence>
<evidence type="ECO:0000313" key="5">
    <source>
        <dbReference type="Proteomes" id="UP001152798"/>
    </source>
</evidence>
<feature type="transmembrane region" description="Helical" evidence="2">
    <location>
        <begin position="6"/>
        <end position="27"/>
    </location>
</feature>
<dbReference type="GO" id="GO:0016020">
    <property type="term" value="C:membrane"/>
    <property type="evidence" value="ECO:0007669"/>
    <property type="project" value="InterPro"/>
</dbReference>
<dbReference type="InterPro" id="IPR001320">
    <property type="entry name" value="Iontro_rcpt_C"/>
</dbReference>
<dbReference type="Proteomes" id="UP001152798">
    <property type="component" value="Chromosome 2"/>
</dbReference>
<gene>
    <name evidence="4" type="ORF">NEZAVI_LOCUS4062</name>
</gene>
<keyword evidence="2" id="KW-1133">Transmembrane helix</keyword>